<protein>
    <submittedName>
        <fullName evidence="2">GNAT family N-acetyltransferase</fullName>
    </submittedName>
</protein>
<dbReference type="InterPro" id="IPR016181">
    <property type="entry name" value="Acyl_CoA_acyltransferase"/>
</dbReference>
<keyword evidence="2" id="KW-0808">Transferase</keyword>
<organism evidence="2 3">
    <name type="scientific">Noviherbaspirillum cavernae</name>
    <dbReference type="NCBI Taxonomy" id="2320862"/>
    <lineage>
        <taxon>Bacteria</taxon>
        <taxon>Pseudomonadati</taxon>
        <taxon>Pseudomonadota</taxon>
        <taxon>Betaproteobacteria</taxon>
        <taxon>Burkholderiales</taxon>
        <taxon>Oxalobacteraceae</taxon>
        <taxon>Noviherbaspirillum</taxon>
    </lineage>
</organism>
<dbReference type="AlphaFoldDB" id="A0A418X3E7"/>
<evidence type="ECO:0000313" key="3">
    <source>
        <dbReference type="Proteomes" id="UP000285190"/>
    </source>
</evidence>
<gene>
    <name evidence="2" type="ORF">D3870_14160</name>
</gene>
<dbReference type="SUPFAM" id="SSF55729">
    <property type="entry name" value="Acyl-CoA N-acyltransferases (Nat)"/>
    <property type="match status" value="1"/>
</dbReference>
<dbReference type="Pfam" id="PF13480">
    <property type="entry name" value="Acetyltransf_6"/>
    <property type="match status" value="1"/>
</dbReference>
<name>A0A418X3E7_9BURK</name>
<proteinExistence type="predicted"/>
<keyword evidence="3" id="KW-1185">Reference proteome</keyword>
<evidence type="ECO:0000313" key="2">
    <source>
        <dbReference type="EMBL" id="RJG06992.1"/>
    </source>
</evidence>
<accession>A0A418X3E7</accession>
<feature type="domain" description="BioF2-like acetyltransferase" evidence="1">
    <location>
        <begin position="173"/>
        <end position="312"/>
    </location>
</feature>
<dbReference type="EMBL" id="QYUN01000002">
    <property type="protein sequence ID" value="RJG06992.1"/>
    <property type="molecule type" value="Genomic_DNA"/>
</dbReference>
<dbReference type="GO" id="GO:0016740">
    <property type="term" value="F:transferase activity"/>
    <property type="evidence" value="ECO:0007669"/>
    <property type="project" value="UniProtKB-KW"/>
</dbReference>
<dbReference type="Gene3D" id="3.40.630.30">
    <property type="match status" value="1"/>
</dbReference>
<sequence length="397" mass="45594">MHHRIRHGPVHALAHCIGTATRKEPPPNSSMDAQQINISVYENLVPDFAEAELENLYGNIYSSLAQLRACGNLEGINTYAVRDGDRPVCILLFRRRKTKLQVVNEGMAIGEKEMRRFAEHMFATCSSLNLISFHAIATDMRRLPFPHQRYNCLEDIVLALPRTPQAYLASMGKSTRSYINRYMNKIRRELPTLRFQVHVNEEVSEQQLHDVIQLNKYRMAEKNKVWSIDGSERIVRLARSRGLTGIMEINGRVCAGVVNFRAGDNYFLELLSHDPAYNDYRLGTLCCYLTICECITRGGREYHFLWGQNEYKYRLLGVQRDLDHVAIYRSRAHMLLHADTALNNTVKSAVRRTKVWRHHAQHGGRHDAASRLALNILNRISTIKHHADGLLARQKQG</sequence>
<reference evidence="2 3" key="1">
    <citation type="submission" date="2018-09" db="EMBL/GenBank/DDBJ databases">
        <authorList>
            <person name="Zhu H."/>
        </authorList>
    </citation>
    <scope>NUCLEOTIDE SEQUENCE [LARGE SCALE GENOMIC DNA]</scope>
    <source>
        <strain evidence="2 3">K2R10-39</strain>
    </source>
</reference>
<dbReference type="InterPro" id="IPR038740">
    <property type="entry name" value="BioF2-like_GNAT_dom"/>
</dbReference>
<evidence type="ECO:0000259" key="1">
    <source>
        <dbReference type="Pfam" id="PF13480"/>
    </source>
</evidence>
<dbReference type="Proteomes" id="UP000285190">
    <property type="component" value="Unassembled WGS sequence"/>
</dbReference>
<comment type="caution">
    <text evidence="2">The sequence shown here is derived from an EMBL/GenBank/DDBJ whole genome shotgun (WGS) entry which is preliminary data.</text>
</comment>